<reference evidence="1 3" key="1">
    <citation type="journal article" date="2020" name="Stud. Mycol.">
        <title>101 Dothideomycetes genomes: a test case for predicting lifestyles and emergence of pathogens.</title>
        <authorList>
            <person name="Haridas S."/>
            <person name="Albert R."/>
            <person name="Binder M."/>
            <person name="Bloem J."/>
            <person name="Labutti K."/>
            <person name="Salamov A."/>
            <person name="Andreopoulos B."/>
            <person name="Baker S."/>
            <person name="Barry K."/>
            <person name="Bills G."/>
            <person name="Bluhm B."/>
            <person name="Cannon C."/>
            <person name="Castanera R."/>
            <person name="Culley D."/>
            <person name="Daum C."/>
            <person name="Ezra D."/>
            <person name="Gonzalez J."/>
            <person name="Henrissat B."/>
            <person name="Kuo A."/>
            <person name="Liang C."/>
            <person name="Lipzen A."/>
            <person name="Lutzoni F."/>
            <person name="Magnuson J."/>
            <person name="Mondo S."/>
            <person name="Nolan M."/>
            <person name="Ohm R."/>
            <person name="Pangilinan J."/>
            <person name="Park H.-J."/>
            <person name="Ramirez L."/>
            <person name="Alfaro M."/>
            <person name="Sun H."/>
            <person name="Tritt A."/>
            <person name="Yoshinaga Y."/>
            <person name="Zwiers L.-H."/>
            <person name="Turgeon B."/>
            <person name="Goodwin S."/>
            <person name="Spatafora J."/>
            <person name="Crous P."/>
            <person name="Grigoriev I."/>
        </authorList>
    </citation>
    <scope>NUCLEOTIDE SEQUENCE</scope>
    <source>
        <strain evidence="1 3">CBS 304.34</strain>
    </source>
</reference>
<sequence length="212" mass="23351">MLSLVFPTSDVDWDRSVVARMIANAAMGLKNNHSSKRNLQVSNVSPPDFTTDEILRDLSKAQHLSDFIALAIGLFYYRYLFKQAENDAYMHFLHICTSGDFEKLQPMVDAVAEPRKTTFAESCKNALRGRRAVATDRWFGLASACVQADLDDVWLLRGAKVPFLLRPVGSATAVSQIGGTHKLCGELYGGLGLMHGEMSGLVEKEGVEIVLV</sequence>
<keyword evidence="2" id="KW-1185">Reference proteome</keyword>
<evidence type="ECO:0000313" key="2">
    <source>
        <dbReference type="Proteomes" id="UP000504636"/>
    </source>
</evidence>
<reference evidence="3" key="3">
    <citation type="submission" date="2025-04" db="UniProtKB">
        <authorList>
            <consortium name="RefSeq"/>
        </authorList>
    </citation>
    <scope>IDENTIFICATION</scope>
    <source>
        <strain evidence="3">CBS 304.34</strain>
    </source>
</reference>
<reference evidence="3" key="2">
    <citation type="submission" date="2020-04" db="EMBL/GenBank/DDBJ databases">
        <authorList>
            <consortium name="NCBI Genome Project"/>
        </authorList>
    </citation>
    <scope>NUCLEOTIDE SEQUENCE</scope>
    <source>
        <strain evidence="3">CBS 304.34</strain>
    </source>
</reference>
<evidence type="ECO:0000313" key="1">
    <source>
        <dbReference type="EMBL" id="KAF2813718.1"/>
    </source>
</evidence>
<dbReference type="AlphaFoldDB" id="A0A6A6YYU4"/>
<accession>A0A6A6YYU4</accession>
<proteinExistence type="predicted"/>
<organism evidence="1">
    <name type="scientific">Mytilinidion resinicola</name>
    <dbReference type="NCBI Taxonomy" id="574789"/>
    <lineage>
        <taxon>Eukaryota</taxon>
        <taxon>Fungi</taxon>
        <taxon>Dikarya</taxon>
        <taxon>Ascomycota</taxon>
        <taxon>Pezizomycotina</taxon>
        <taxon>Dothideomycetes</taxon>
        <taxon>Pleosporomycetidae</taxon>
        <taxon>Mytilinidiales</taxon>
        <taxon>Mytilinidiaceae</taxon>
        <taxon>Mytilinidion</taxon>
    </lineage>
</organism>
<dbReference type="GeneID" id="54468581"/>
<dbReference type="Proteomes" id="UP000504636">
    <property type="component" value="Unplaced"/>
</dbReference>
<evidence type="ECO:0000313" key="3">
    <source>
        <dbReference type="RefSeq" id="XP_033580682.1"/>
    </source>
</evidence>
<dbReference type="EMBL" id="MU003695">
    <property type="protein sequence ID" value="KAF2813718.1"/>
    <property type="molecule type" value="Genomic_DNA"/>
</dbReference>
<name>A0A6A6YYU4_9PEZI</name>
<dbReference type="RefSeq" id="XP_033580682.1">
    <property type="nucleotide sequence ID" value="XM_033727688.1"/>
</dbReference>
<gene>
    <name evidence="1 3" type="ORF">BDZ99DRAFT_567470</name>
</gene>
<protein>
    <submittedName>
        <fullName evidence="1 3">Uncharacterized protein</fullName>
    </submittedName>
</protein>